<accession>A0A4V3HGL2</accession>
<dbReference type="PROSITE" id="PS00297">
    <property type="entry name" value="HSP70_1"/>
    <property type="match status" value="1"/>
</dbReference>
<dbReference type="RefSeq" id="WP_133957147.1">
    <property type="nucleotide sequence ID" value="NZ_SORI01000005.1"/>
</dbReference>
<evidence type="ECO:0000256" key="3">
    <source>
        <dbReference type="ARBA" id="ARBA00022741"/>
    </source>
</evidence>
<dbReference type="GO" id="GO:0140662">
    <property type="term" value="F:ATP-dependent protein folding chaperone"/>
    <property type="evidence" value="ECO:0007669"/>
    <property type="project" value="InterPro"/>
</dbReference>
<dbReference type="OrthoDB" id="9766019at2"/>
<dbReference type="PRINTS" id="PR00301">
    <property type="entry name" value="HEATSHOCK70"/>
</dbReference>
<keyword evidence="4 7" id="KW-0067">ATP-binding</keyword>
<evidence type="ECO:0000313" key="10">
    <source>
        <dbReference type="EMBL" id="TDY61701.1"/>
    </source>
</evidence>
<evidence type="ECO:0000256" key="8">
    <source>
        <dbReference type="RuleBase" id="RU003322"/>
    </source>
</evidence>
<keyword evidence="2 7" id="KW-0597">Phosphoprotein</keyword>
<evidence type="ECO:0000313" key="11">
    <source>
        <dbReference type="Proteomes" id="UP000295066"/>
    </source>
</evidence>
<dbReference type="PROSITE" id="PS01036">
    <property type="entry name" value="HSP70_3"/>
    <property type="match status" value="1"/>
</dbReference>
<comment type="function">
    <text evidence="7">Acts as a chaperone.</text>
</comment>
<feature type="compositionally biased region" description="Basic and acidic residues" evidence="9">
    <location>
        <begin position="553"/>
        <end position="566"/>
    </location>
</feature>
<feature type="region of interest" description="Disordered" evidence="9">
    <location>
        <begin position="545"/>
        <end position="566"/>
    </location>
</feature>
<evidence type="ECO:0000256" key="9">
    <source>
        <dbReference type="SAM" id="MobiDB-lite"/>
    </source>
</evidence>
<dbReference type="AlphaFoldDB" id="A0A4V3HGL2"/>
<feature type="region of interest" description="Disordered" evidence="9">
    <location>
        <begin position="593"/>
        <end position="629"/>
    </location>
</feature>
<reference evidence="10 11" key="1">
    <citation type="submission" date="2019-03" db="EMBL/GenBank/DDBJ databases">
        <title>Genomic Encyclopedia of Type Strains, Phase IV (KMG-IV): sequencing the most valuable type-strain genomes for metagenomic binning, comparative biology and taxonomic classification.</title>
        <authorList>
            <person name="Goeker M."/>
        </authorList>
    </citation>
    <scope>NUCLEOTIDE SEQUENCE [LARGE SCALE GENOMIC DNA]</scope>
    <source>
        <strain evidence="10 11">DSM 25964</strain>
    </source>
</reference>
<comment type="induction">
    <text evidence="7">By stress conditions e.g. heat shock.</text>
</comment>
<dbReference type="FunFam" id="3.90.640.10:FF:000003">
    <property type="entry name" value="Molecular chaperone DnaK"/>
    <property type="match status" value="1"/>
</dbReference>
<dbReference type="GO" id="GO:0051082">
    <property type="term" value="F:unfolded protein binding"/>
    <property type="evidence" value="ECO:0007669"/>
    <property type="project" value="InterPro"/>
</dbReference>
<dbReference type="FunFam" id="2.60.34.10:FF:000014">
    <property type="entry name" value="Chaperone protein DnaK HSP70"/>
    <property type="match status" value="1"/>
</dbReference>
<dbReference type="InterPro" id="IPR043129">
    <property type="entry name" value="ATPase_NBD"/>
</dbReference>
<organism evidence="10 11">
    <name type="scientific">Aminivibrio pyruvatiphilus</name>
    <dbReference type="NCBI Taxonomy" id="1005740"/>
    <lineage>
        <taxon>Bacteria</taxon>
        <taxon>Thermotogati</taxon>
        <taxon>Synergistota</taxon>
        <taxon>Synergistia</taxon>
        <taxon>Synergistales</taxon>
        <taxon>Aminobacteriaceae</taxon>
        <taxon>Aminivibrio</taxon>
    </lineage>
</organism>
<dbReference type="GO" id="GO:0005524">
    <property type="term" value="F:ATP binding"/>
    <property type="evidence" value="ECO:0007669"/>
    <property type="project" value="UniProtKB-UniRule"/>
</dbReference>
<evidence type="ECO:0000256" key="7">
    <source>
        <dbReference type="HAMAP-Rule" id="MF_00332"/>
    </source>
</evidence>
<dbReference type="InterPro" id="IPR018181">
    <property type="entry name" value="Heat_shock_70_CS"/>
</dbReference>
<feature type="modified residue" description="Phosphothreonine; by autocatalysis" evidence="7">
    <location>
        <position position="196"/>
    </location>
</feature>
<dbReference type="InterPro" id="IPR029047">
    <property type="entry name" value="HSP70_peptide-bd_sf"/>
</dbReference>
<dbReference type="Proteomes" id="UP000295066">
    <property type="component" value="Unassembled WGS sequence"/>
</dbReference>
<comment type="caution">
    <text evidence="10">The sequence shown here is derived from an EMBL/GenBank/DDBJ whole genome shotgun (WGS) entry which is preliminary data.</text>
</comment>
<sequence>MKKAVGIDLGTTNSVIAVIEGGSPEVVANAEGGRTTPSVVAFTREGDRLVGSLAKRQATLNPDGTLFSVKRFIGRKYNEVGSELKIVPYKVTEGPNGAVRFSVNGKEYAPEEISASVLKKLVTDASAYLGEKITDVVITVPAYFNDAQRQATKDAGTIAGLNVLRVVNEPTAAALAYGLEKQKEQKIMVFDLGGGTFDVSILDIGDGVVEVLATSGDTHLGGDDFDKVVVDWIADEFKKENGIDLRKDKQALQRLYEGAEKAKCELSSRASTEVSLPFITADANGPKHLSMTVTRAKFDQLTAPLVERCVAPVKDALSAAKLTEKDIDEVVLVGGSTRIPAVQDLVRKLTGGKQPNMSVNPDEVVAVGAAVQAGIISGEMKDVLLLDVIPLSLGVETMGGVMTKLIEKNATIPCKKAEIFSTAADNQPAVDIVVLQGEREMAADNRILGNFKLEGIRQAPRGLPQIEVTFDVDANGILNVSARDRDTGKEQRITINGSTNLDTAEVERMIREAREHSAEDRKKKDLAEARNDLEASVYQLEKMLEQGGANVPENEKARARSLAEDGRSALARHDGSLESLKVAASDVKQMIQILSSSSAQGPEPQPASSAREDDSVVDAEFTDGSGGGC</sequence>
<dbReference type="Gene3D" id="3.90.640.10">
    <property type="entry name" value="Actin, Chain A, domain 4"/>
    <property type="match status" value="1"/>
</dbReference>
<evidence type="ECO:0000256" key="2">
    <source>
        <dbReference type="ARBA" id="ARBA00022553"/>
    </source>
</evidence>
<gene>
    <name evidence="7" type="primary">dnaK</name>
    <name evidence="10" type="ORF">C8D99_105114</name>
</gene>
<dbReference type="Pfam" id="PF00012">
    <property type="entry name" value="HSP70"/>
    <property type="match status" value="1"/>
</dbReference>
<evidence type="ECO:0000256" key="4">
    <source>
        <dbReference type="ARBA" id="ARBA00022840"/>
    </source>
</evidence>
<keyword evidence="6 7" id="KW-0143">Chaperone</keyword>
<proteinExistence type="evidence at transcript level"/>
<dbReference type="HAMAP" id="MF_00332">
    <property type="entry name" value="DnaK"/>
    <property type="match status" value="1"/>
</dbReference>
<dbReference type="SUPFAM" id="SSF100920">
    <property type="entry name" value="Heat shock protein 70kD (HSP70), peptide-binding domain"/>
    <property type="match status" value="1"/>
</dbReference>
<keyword evidence="3 7" id="KW-0547">Nucleotide-binding</keyword>
<dbReference type="Gene3D" id="2.60.34.10">
    <property type="entry name" value="Substrate Binding Domain Of DNAk, Chain A, domain 1"/>
    <property type="match status" value="1"/>
</dbReference>
<dbReference type="PANTHER" id="PTHR19375">
    <property type="entry name" value="HEAT SHOCK PROTEIN 70KDA"/>
    <property type="match status" value="1"/>
</dbReference>
<dbReference type="NCBIfam" id="NF001413">
    <property type="entry name" value="PRK00290.1"/>
    <property type="match status" value="1"/>
</dbReference>
<dbReference type="NCBIfam" id="TIGR02350">
    <property type="entry name" value="prok_dnaK"/>
    <property type="match status" value="1"/>
</dbReference>
<evidence type="ECO:0000256" key="6">
    <source>
        <dbReference type="ARBA" id="ARBA00023186"/>
    </source>
</evidence>
<dbReference type="FunFam" id="3.30.420.40:FF:000004">
    <property type="entry name" value="Molecular chaperone DnaK"/>
    <property type="match status" value="1"/>
</dbReference>
<keyword evidence="5 7" id="KW-0346">Stress response</keyword>
<dbReference type="InterPro" id="IPR013126">
    <property type="entry name" value="Hsp_70_fam"/>
</dbReference>
<evidence type="ECO:0000256" key="1">
    <source>
        <dbReference type="ARBA" id="ARBA00007381"/>
    </source>
</evidence>
<protein>
    <recommendedName>
        <fullName evidence="7">Chaperone protein DnaK</fullName>
    </recommendedName>
    <alternativeName>
        <fullName evidence="7">HSP70</fullName>
    </alternativeName>
    <alternativeName>
        <fullName evidence="7">Heat shock 70 kDa protein</fullName>
    </alternativeName>
    <alternativeName>
        <fullName evidence="7">Heat shock protein 70</fullName>
    </alternativeName>
</protein>
<dbReference type="EMBL" id="SORI01000005">
    <property type="protein sequence ID" value="TDY61701.1"/>
    <property type="molecule type" value="Genomic_DNA"/>
</dbReference>
<comment type="similarity">
    <text evidence="1 7 8">Belongs to the heat shock protein 70 family.</text>
</comment>
<dbReference type="PROSITE" id="PS00329">
    <property type="entry name" value="HSP70_2"/>
    <property type="match status" value="1"/>
</dbReference>
<dbReference type="Gene3D" id="3.30.420.40">
    <property type="match status" value="2"/>
</dbReference>
<dbReference type="InterPro" id="IPR012725">
    <property type="entry name" value="Chaperone_DnaK"/>
</dbReference>
<keyword evidence="11" id="KW-1185">Reference proteome</keyword>
<name>A0A4V3HGL2_9BACT</name>
<dbReference type="SUPFAM" id="SSF53067">
    <property type="entry name" value="Actin-like ATPase domain"/>
    <property type="match status" value="2"/>
</dbReference>
<evidence type="ECO:0000256" key="5">
    <source>
        <dbReference type="ARBA" id="ARBA00023016"/>
    </source>
</evidence>
<dbReference type="CDD" id="cd10234">
    <property type="entry name" value="ASKHA_NBD_HSP70_DnaK-like"/>
    <property type="match status" value="1"/>
</dbReference>